<dbReference type="Pfam" id="PF01969">
    <property type="entry name" value="Ni_insertion"/>
    <property type="match status" value="1"/>
</dbReference>
<dbReference type="Proteomes" id="UP000533207">
    <property type="component" value="Unassembled WGS sequence"/>
</dbReference>
<dbReference type="AlphaFoldDB" id="A0A7J9PH11"/>
<evidence type="ECO:0008006" key="4">
    <source>
        <dbReference type="Google" id="ProtNLM"/>
    </source>
</evidence>
<keyword evidence="1" id="KW-0533">Nickel</keyword>
<dbReference type="InterPro" id="IPR002822">
    <property type="entry name" value="Ni_insertion"/>
</dbReference>
<proteinExistence type="predicted"/>
<name>A0A7J9PH11_METMI</name>
<dbReference type="EMBL" id="JACDUL010000003">
    <property type="protein sequence ID" value="MBA2862391.1"/>
    <property type="molecule type" value="Genomic_DNA"/>
</dbReference>
<dbReference type="NCBIfam" id="TIGR00299">
    <property type="entry name" value="nickel pincer cofactor biosynthesis protein LarC"/>
    <property type="match status" value="1"/>
</dbReference>
<accession>A0A7J9PH11</accession>
<reference evidence="2 3" key="1">
    <citation type="submission" date="2020-07" db="EMBL/GenBank/DDBJ databases">
        <title>Genomic Encyclopedia of Type Strains, Phase IV (KMG-V): Genome sequencing to study the core and pangenomes of soil and plant-associated prokaryotes.</title>
        <authorList>
            <person name="Whitman W."/>
        </authorList>
    </citation>
    <scope>NUCLEOTIDE SEQUENCE [LARGE SCALE GENOMIC DNA]</scope>
    <source>
        <strain evidence="2 3">C8</strain>
    </source>
</reference>
<gene>
    <name evidence="2" type="ORF">HNP90_001272</name>
</gene>
<dbReference type="Gene3D" id="3.10.20.300">
    <property type="entry name" value="mk0293 like domain"/>
    <property type="match status" value="1"/>
</dbReference>
<dbReference type="RefSeq" id="WP_012067803.1">
    <property type="nucleotide sequence ID" value="NZ_JACDUL010000003.1"/>
</dbReference>
<evidence type="ECO:0000313" key="2">
    <source>
        <dbReference type="EMBL" id="MBA2862391.1"/>
    </source>
</evidence>
<organism evidence="2 3">
    <name type="scientific">Methanococcus maripaludis</name>
    <name type="common">Methanococcus deltae</name>
    <dbReference type="NCBI Taxonomy" id="39152"/>
    <lineage>
        <taxon>Archaea</taxon>
        <taxon>Methanobacteriati</taxon>
        <taxon>Methanobacteriota</taxon>
        <taxon>Methanomada group</taxon>
        <taxon>Methanococci</taxon>
        <taxon>Methanococcales</taxon>
        <taxon>Methanococcaceae</taxon>
        <taxon>Methanococcus</taxon>
    </lineage>
</organism>
<comment type="caution">
    <text evidence="2">The sequence shown here is derived from an EMBL/GenBank/DDBJ whole genome shotgun (WGS) entry which is preliminary data.</text>
</comment>
<evidence type="ECO:0000313" key="3">
    <source>
        <dbReference type="Proteomes" id="UP000533207"/>
    </source>
</evidence>
<dbReference type="PANTHER" id="PTHR36566:SF1">
    <property type="entry name" value="PYRIDINIUM-3,5-BISTHIOCARBOXYLIC ACID MONONUCLEOTIDE NICKEL INSERTION PROTEIN"/>
    <property type="match status" value="1"/>
</dbReference>
<protein>
    <recommendedName>
        <fullName evidence="4">Nickel insertion protein</fullName>
    </recommendedName>
</protein>
<sequence>MTKVLVIDPKIAGMSGDMFVSSLLALTNSYDLMDEVILELEKLKSCNFFKVSVMDEKVNGISAKQLKIEIDEEKIKNPDELKEIIINTSKNLKLSEKGVRICENIINDLIEAEAKLHGEHFHLHEISSLDTVFDIVLPILILERSGFLTGKIYSTPPALGNGRISMDHGIISSPAPATLEILCKHEIKCSKVYSDFELLTPTGAAILSNVTDEFTDSYPEIVLLKTGYGAGTKRMEHIPNVLRLVEGKTNEKIIEKTVILETNIDDVSSEVLAYAVERLLNEGAPDVFITPVFGKKNRPSSMISVICPYHSHEQFARILIEETGTLGVRINHYDKIRAKRRMERLKITINKADFEIDVKISDLNGEIVNIKPEFEDLKKIARILDIPLRDVLRHANSKIKEIYDF</sequence>
<dbReference type="Gene3D" id="3.30.70.1380">
    <property type="entry name" value="Transcriptional regulatory protein pf0864 domain like"/>
    <property type="match status" value="1"/>
</dbReference>
<dbReference type="PANTHER" id="PTHR36566">
    <property type="entry name" value="NICKEL INSERTION PROTEIN-RELATED"/>
    <property type="match status" value="1"/>
</dbReference>
<evidence type="ECO:0000256" key="1">
    <source>
        <dbReference type="ARBA" id="ARBA00022596"/>
    </source>
</evidence>